<name>A0AAN8F342_TRICO</name>
<organism evidence="2 3">
    <name type="scientific">Trichostrongylus colubriformis</name>
    <name type="common">Black scour worm</name>
    <dbReference type="NCBI Taxonomy" id="6319"/>
    <lineage>
        <taxon>Eukaryota</taxon>
        <taxon>Metazoa</taxon>
        <taxon>Ecdysozoa</taxon>
        <taxon>Nematoda</taxon>
        <taxon>Chromadorea</taxon>
        <taxon>Rhabditida</taxon>
        <taxon>Rhabditina</taxon>
        <taxon>Rhabditomorpha</taxon>
        <taxon>Strongyloidea</taxon>
        <taxon>Trichostrongylidae</taxon>
        <taxon>Trichostrongylus</taxon>
    </lineage>
</organism>
<evidence type="ECO:0000313" key="2">
    <source>
        <dbReference type="EMBL" id="KAK5964363.1"/>
    </source>
</evidence>
<reference evidence="2 3" key="1">
    <citation type="submission" date="2019-10" db="EMBL/GenBank/DDBJ databases">
        <title>Assembly and Annotation for the nematode Trichostrongylus colubriformis.</title>
        <authorList>
            <person name="Martin J."/>
        </authorList>
    </citation>
    <scope>NUCLEOTIDE SEQUENCE [LARGE SCALE GENOMIC DNA]</scope>
    <source>
        <strain evidence="2">G859</strain>
        <tissue evidence="2">Whole worm</tissue>
    </source>
</reference>
<evidence type="ECO:0000256" key="1">
    <source>
        <dbReference type="SAM" id="MobiDB-lite"/>
    </source>
</evidence>
<proteinExistence type="predicted"/>
<keyword evidence="3" id="KW-1185">Reference proteome</keyword>
<dbReference type="EMBL" id="WIXE01025911">
    <property type="protein sequence ID" value="KAK5964363.1"/>
    <property type="molecule type" value="Genomic_DNA"/>
</dbReference>
<comment type="caution">
    <text evidence="2">The sequence shown here is derived from an EMBL/GenBank/DDBJ whole genome shotgun (WGS) entry which is preliminary data.</text>
</comment>
<sequence length="328" mass="35462">ADSPDSEESAHLTGIDLSQAEVSDEEREQLAQLFQEFRDRISAGISETTPSSYDSSSSSSSPTTLPSSSEKRARSDQDLSSIRDLTHMLTMTSSMEQLALTVAAPSTSSRDSASSSSGAPPAKAQRSASGHRRTPTFPSKPSHASPSKPRGGARGRGAPTTRPTTSRPSASSSSAVSPPARRGPTARNPRSRGGSGASRARPSPGDGIPQVATSQLPRETPEGFTHYLISYHPWAKYVYPRPIQLLRKQVPSVTTVLDTDTYRHLPPAGYSSLKFNKSLFPQVVMRADRLTHQIAVVELQHLEDTISFRARFQQVIDDLLAGKQICRR</sequence>
<feature type="region of interest" description="Disordered" evidence="1">
    <location>
        <begin position="1"/>
        <end position="27"/>
    </location>
</feature>
<feature type="non-terminal residue" evidence="2">
    <location>
        <position position="1"/>
    </location>
</feature>
<feature type="compositionally biased region" description="Low complexity" evidence="1">
    <location>
        <begin position="139"/>
        <end position="183"/>
    </location>
</feature>
<protein>
    <submittedName>
        <fullName evidence="2">Uncharacterized protein</fullName>
    </submittedName>
</protein>
<dbReference type="Proteomes" id="UP001331761">
    <property type="component" value="Unassembled WGS sequence"/>
</dbReference>
<feature type="region of interest" description="Disordered" evidence="1">
    <location>
        <begin position="41"/>
        <end position="219"/>
    </location>
</feature>
<dbReference type="AlphaFoldDB" id="A0AAN8F342"/>
<feature type="compositionally biased region" description="Low complexity" evidence="1">
    <location>
        <begin position="103"/>
        <end position="124"/>
    </location>
</feature>
<feature type="compositionally biased region" description="Low complexity" evidence="1">
    <location>
        <begin position="46"/>
        <end position="68"/>
    </location>
</feature>
<evidence type="ECO:0000313" key="3">
    <source>
        <dbReference type="Proteomes" id="UP001331761"/>
    </source>
</evidence>
<gene>
    <name evidence="2" type="ORF">GCK32_001319</name>
</gene>
<accession>A0AAN8F342</accession>